<dbReference type="InterPro" id="IPR002730">
    <property type="entry name" value="Rpp29/RNP1"/>
</dbReference>
<gene>
    <name evidence="9" type="ORF">Q8F55_003082</name>
</gene>
<keyword evidence="4" id="KW-0819">tRNA processing</keyword>
<dbReference type="Gene3D" id="2.30.30.210">
    <property type="entry name" value="Ribonuclease P/MRP, subunit p29"/>
    <property type="match status" value="1"/>
</dbReference>
<evidence type="ECO:0000256" key="8">
    <source>
        <dbReference type="SAM" id="MobiDB-lite"/>
    </source>
</evidence>
<dbReference type="RefSeq" id="XP_069212029.1">
    <property type="nucleotide sequence ID" value="XM_069351643.1"/>
</dbReference>
<dbReference type="GeneID" id="95984125"/>
<evidence type="ECO:0000256" key="1">
    <source>
        <dbReference type="ARBA" id="ARBA00004123"/>
    </source>
</evidence>
<keyword evidence="3" id="KW-0963">Cytoplasm</keyword>
<dbReference type="Proteomes" id="UP001565368">
    <property type="component" value="Unassembled WGS sequence"/>
</dbReference>
<evidence type="ECO:0000256" key="4">
    <source>
        <dbReference type="ARBA" id="ARBA00022694"/>
    </source>
</evidence>
<keyword evidence="7" id="KW-0378">Hydrolase</keyword>
<evidence type="ECO:0000256" key="7">
    <source>
        <dbReference type="ARBA" id="ARBA00022801"/>
    </source>
</evidence>
<dbReference type="EMBL" id="JBBXJM010000002">
    <property type="protein sequence ID" value="KAL1412085.1"/>
    <property type="molecule type" value="Genomic_DNA"/>
</dbReference>
<dbReference type="SUPFAM" id="SSF101744">
    <property type="entry name" value="Rof/RNase P subunit-like"/>
    <property type="match status" value="1"/>
</dbReference>
<keyword evidence="10" id="KW-1185">Reference proteome</keyword>
<dbReference type="Pfam" id="PF01868">
    <property type="entry name" value="RNase_P-MRP_p29"/>
    <property type="match status" value="1"/>
</dbReference>
<protein>
    <submittedName>
        <fullName evidence="9">Uncharacterized protein</fullName>
    </submittedName>
</protein>
<dbReference type="InterPro" id="IPR016848">
    <property type="entry name" value="RNase_P/MRP_Rpp29-subunit"/>
</dbReference>
<dbReference type="SMART" id="SM00538">
    <property type="entry name" value="POP4"/>
    <property type="match status" value="1"/>
</dbReference>
<dbReference type="PANTHER" id="PTHR13348:SF0">
    <property type="entry name" value="RIBONUCLEASE P PROTEIN SUBUNIT P29"/>
    <property type="match status" value="1"/>
</dbReference>
<reference evidence="9 10" key="1">
    <citation type="submission" date="2023-08" db="EMBL/GenBank/DDBJ databases">
        <title>Annotated Genome Sequence of Vanrija albida AlHP1.</title>
        <authorList>
            <person name="Herzog R."/>
        </authorList>
    </citation>
    <scope>NUCLEOTIDE SEQUENCE [LARGE SCALE GENOMIC DNA]</scope>
    <source>
        <strain evidence="9 10">AlHP1</strain>
    </source>
</reference>
<accession>A0ABR3QBR3</accession>
<feature type="region of interest" description="Disordered" evidence="8">
    <location>
        <begin position="310"/>
        <end position="343"/>
    </location>
</feature>
<evidence type="ECO:0000256" key="2">
    <source>
        <dbReference type="ARBA" id="ARBA00006181"/>
    </source>
</evidence>
<keyword evidence="5" id="KW-0540">Nuclease</keyword>
<organism evidence="9 10">
    <name type="scientific">Vanrija albida</name>
    <dbReference type="NCBI Taxonomy" id="181172"/>
    <lineage>
        <taxon>Eukaryota</taxon>
        <taxon>Fungi</taxon>
        <taxon>Dikarya</taxon>
        <taxon>Basidiomycota</taxon>
        <taxon>Agaricomycotina</taxon>
        <taxon>Tremellomycetes</taxon>
        <taxon>Trichosporonales</taxon>
        <taxon>Trichosporonaceae</taxon>
        <taxon>Vanrija</taxon>
    </lineage>
</organism>
<comment type="subcellular location">
    <subcellularLocation>
        <location evidence="1">Nucleus</location>
    </subcellularLocation>
</comment>
<proteinExistence type="inferred from homology"/>
<comment type="similarity">
    <text evidence="2">Belongs to the eukaryotic/archaeal RNase P protein component 1 family.</text>
</comment>
<keyword evidence="6" id="KW-0255">Endonuclease</keyword>
<dbReference type="InterPro" id="IPR023534">
    <property type="entry name" value="Rof/RNase_P-like"/>
</dbReference>
<dbReference type="InterPro" id="IPR036980">
    <property type="entry name" value="RNase_P/MRP_Rpp29_sf"/>
</dbReference>
<sequence length="343" mass="35617">MASRTPTPSTSRAASAAPSAAADTTTDVYRPIAAQIQKPLAPLLPSAAGAGAPPNLPTLMDVDGATYSSRVSGKTLMLTDLPSAGPSSLVSGRKAHAGDPKAKAAARAAAEGRARARRDAGVVGPRGRPPVAVISRTSRMEYAALLPLHHLHCAYLAQTLALPVYDGAAPRIPAPDALQGKLAKTDFTGARLRVRASRNPSLVGLAGIVVEETAGSFRLLGEDGRARVVPKAGAQFTIAFPACAIPEGEDVEAFVARCPQIEVDILGGSFAFRSGDRAGRKFRPAQGGGGGSGWAEEWVEGEWSTLLRGLEGEAQKKIPSGRRKKGKSRRKDPLAHGSVQVFS</sequence>
<evidence type="ECO:0000313" key="9">
    <source>
        <dbReference type="EMBL" id="KAL1412085.1"/>
    </source>
</evidence>
<evidence type="ECO:0000313" key="10">
    <source>
        <dbReference type="Proteomes" id="UP001565368"/>
    </source>
</evidence>
<name>A0ABR3QBR3_9TREE</name>
<evidence type="ECO:0000256" key="6">
    <source>
        <dbReference type="ARBA" id="ARBA00022759"/>
    </source>
</evidence>
<feature type="compositionally biased region" description="Basic residues" evidence="8">
    <location>
        <begin position="319"/>
        <end position="330"/>
    </location>
</feature>
<feature type="region of interest" description="Disordered" evidence="8">
    <location>
        <begin position="1"/>
        <end position="23"/>
    </location>
</feature>
<evidence type="ECO:0000256" key="5">
    <source>
        <dbReference type="ARBA" id="ARBA00022722"/>
    </source>
</evidence>
<dbReference type="PANTHER" id="PTHR13348">
    <property type="entry name" value="RIBONUCLEASE P SUBUNIT P29"/>
    <property type="match status" value="1"/>
</dbReference>
<dbReference type="InterPro" id="IPR023538">
    <property type="entry name" value="RNP1"/>
</dbReference>
<evidence type="ECO:0000256" key="3">
    <source>
        <dbReference type="ARBA" id="ARBA00022490"/>
    </source>
</evidence>
<comment type="caution">
    <text evidence="9">The sequence shown here is derived from an EMBL/GenBank/DDBJ whole genome shotgun (WGS) entry which is preliminary data.</text>
</comment>
<dbReference type="HAMAP" id="MF_00754">
    <property type="entry name" value="RNase_P_1"/>
    <property type="match status" value="1"/>
</dbReference>